<evidence type="ECO:0000313" key="6">
    <source>
        <dbReference type="EMBL" id="SEE96800.1"/>
    </source>
</evidence>
<reference evidence="7" key="1">
    <citation type="submission" date="2016-10" db="EMBL/GenBank/DDBJ databases">
        <authorList>
            <person name="Varghese N."/>
            <person name="Submissions S."/>
        </authorList>
    </citation>
    <scope>NUCLEOTIDE SEQUENCE [LARGE SCALE GENOMIC DNA]</scope>
    <source>
        <strain evidence="7">DSM 21368</strain>
    </source>
</reference>
<sequence length="612" mass="64019">MSRRTMQFAVTALTTFTVLGLLTPTAALWNVDATIAGDVRVGDVSGCGRQGLANGGFESPEVGDGSWSHTTPTSWTWTDASGNTIPGEIWNTPYPSNYTRYAPHGEQLIELNSTTRGTISQTIETTPGETLGWSFYHRGHSWTETVRVSIGVPGSMVSQGDYYSNNTSRKWLVHSGAYVVPPGQTSTTISIRSISGNNHDAGNLMDAVAFGVGPCLDSSSTVTEVGGTSGSYVPGDRVRYATTITNTGDAPGVGTSYAYTLPPSLELVPGTLEITDPEKDDQTGASTATYDSATREITAPIGDRPLNQIPAGRIFPDSTITVTFDATIQSSAAGSTIDYQPQVSTASQLAPDWSIDADPTNAPIEVEASSPPMEESSGQVDSEASNADLSVSALTTPLNATAGRTATWTFRGTNNGPDPATDSSATLSIPSELTDVHVQYSTSNDAGTSPVECTLDGSSATCPLGDIPSGETRRFWVSGTIPSSFTAEEDPRTMTVDAALSGTTADTGSNNNSLAYDATVSMAPTTPSDLRTNGQVTSTDVPLTWDPSTAASGIDGYQIRRNGTTEVGTVNGTATSYTVTGTPEGDHSFQVRAVDDGGRFSEWSHQVNVTVP</sequence>
<dbReference type="Gene3D" id="2.60.40.10">
    <property type="entry name" value="Immunoglobulins"/>
    <property type="match status" value="2"/>
</dbReference>
<keyword evidence="1" id="KW-0326">Glycosidase</keyword>
<dbReference type="Gene3D" id="2.60.120.260">
    <property type="entry name" value="Galactose-binding domain-like"/>
    <property type="match status" value="1"/>
</dbReference>
<dbReference type="PROSITE" id="PS50853">
    <property type="entry name" value="FN3"/>
    <property type="match status" value="1"/>
</dbReference>
<feature type="compositionally biased region" description="Polar residues" evidence="3">
    <location>
        <begin position="376"/>
        <end position="385"/>
    </location>
</feature>
<dbReference type="Pfam" id="PF00041">
    <property type="entry name" value="fn3"/>
    <property type="match status" value="1"/>
</dbReference>
<dbReference type="Pfam" id="PF01345">
    <property type="entry name" value="DUF11"/>
    <property type="match status" value="1"/>
</dbReference>
<feature type="domain" description="Fibronectin type-III" evidence="5">
    <location>
        <begin position="526"/>
        <end position="612"/>
    </location>
</feature>
<evidence type="ECO:0000259" key="5">
    <source>
        <dbReference type="PROSITE" id="PS50853"/>
    </source>
</evidence>
<dbReference type="RefSeq" id="WP_089774932.1">
    <property type="nucleotide sequence ID" value="NZ_FNTX01000002.1"/>
</dbReference>
<dbReference type="InterPro" id="IPR001434">
    <property type="entry name" value="OmcB-like_DUF11"/>
</dbReference>
<keyword evidence="2" id="KW-0624">Polysaccharide degradation</keyword>
<dbReference type="STRING" id="648782.SAMN04488554_3960"/>
<dbReference type="NCBIfam" id="TIGR01451">
    <property type="entry name" value="B_ant_repeat"/>
    <property type="match status" value="1"/>
</dbReference>
<dbReference type="InterPro" id="IPR003961">
    <property type="entry name" value="FN3_dom"/>
</dbReference>
<feature type="chain" id="PRO_5038588676" evidence="4">
    <location>
        <begin position="30"/>
        <end position="612"/>
    </location>
</feature>
<keyword evidence="4" id="KW-0732">Signal</keyword>
<dbReference type="InterPro" id="IPR047589">
    <property type="entry name" value="DUF11_rpt"/>
</dbReference>
<dbReference type="AlphaFoldDB" id="A0A1H5N5Q7"/>
<evidence type="ECO:0000256" key="3">
    <source>
        <dbReference type="SAM" id="MobiDB-lite"/>
    </source>
</evidence>
<name>A0A1H5N5Q7_9MICO</name>
<dbReference type="CDD" id="cd00063">
    <property type="entry name" value="FN3"/>
    <property type="match status" value="1"/>
</dbReference>
<protein>
    <submittedName>
        <fullName evidence="6">Conserved repeat domain-containing protein</fullName>
    </submittedName>
</protein>
<dbReference type="SUPFAM" id="SSF49265">
    <property type="entry name" value="Fibronectin type III"/>
    <property type="match status" value="1"/>
</dbReference>
<dbReference type="GO" id="GO:0000272">
    <property type="term" value="P:polysaccharide catabolic process"/>
    <property type="evidence" value="ECO:0007669"/>
    <property type="project" value="UniProtKB-KW"/>
</dbReference>
<dbReference type="EMBL" id="FNTX01000002">
    <property type="protein sequence ID" value="SEE96800.1"/>
    <property type="molecule type" value="Genomic_DNA"/>
</dbReference>
<dbReference type="SMART" id="SM00060">
    <property type="entry name" value="FN3"/>
    <property type="match status" value="1"/>
</dbReference>
<keyword evidence="2" id="KW-0119">Carbohydrate metabolism</keyword>
<feature type="region of interest" description="Disordered" evidence="3">
    <location>
        <begin position="360"/>
        <end position="385"/>
    </location>
</feature>
<evidence type="ECO:0000256" key="4">
    <source>
        <dbReference type="SAM" id="SignalP"/>
    </source>
</evidence>
<organism evidence="6 7">
    <name type="scientific">Ruania alba</name>
    <dbReference type="NCBI Taxonomy" id="648782"/>
    <lineage>
        <taxon>Bacteria</taxon>
        <taxon>Bacillati</taxon>
        <taxon>Actinomycetota</taxon>
        <taxon>Actinomycetes</taxon>
        <taxon>Micrococcales</taxon>
        <taxon>Ruaniaceae</taxon>
        <taxon>Ruania</taxon>
    </lineage>
</organism>
<gene>
    <name evidence="6" type="ORF">SAMN04488554_3960</name>
</gene>
<keyword evidence="7" id="KW-1185">Reference proteome</keyword>
<keyword evidence="1" id="KW-0378">Hydrolase</keyword>
<evidence type="ECO:0000313" key="7">
    <source>
        <dbReference type="Proteomes" id="UP000199220"/>
    </source>
</evidence>
<evidence type="ECO:0000256" key="2">
    <source>
        <dbReference type="ARBA" id="ARBA00023326"/>
    </source>
</evidence>
<proteinExistence type="predicted"/>
<dbReference type="OrthoDB" id="158862at2"/>
<evidence type="ECO:0000256" key="1">
    <source>
        <dbReference type="ARBA" id="ARBA00023295"/>
    </source>
</evidence>
<dbReference type="Proteomes" id="UP000199220">
    <property type="component" value="Unassembled WGS sequence"/>
</dbReference>
<dbReference type="InterPro" id="IPR013783">
    <property type="entry name" value="Ig-like_fold"/>
</dbReference>
<accession>A0A1H5N5Q7</accession>
<dbReference type="InterPro" id="IPR036116">
    <property type="entry name" value="FN3_sf"/>
</dbReference>
<dbReference type="GO" id="GO:0016798">
    <property type="term" value="F:hydrolase activity, acting on glycosyl bonds"/>
    <property type="evidence" value="ECO:0007669"/>
    <property type="project" value="UniProtKB-KW"/>
</dbReference>
<feature type="signal peptide" evidence="4">
    <location>
        <begin position="1"/>
        <end position="29"/>
    </location>
</feature>